<feature type="region of interest" description="Disordered" evidence="1">
    <location>
        <begin position="1"/>
        <end position="110"/>
    </location>
</feature>
<evidence type="ECO:0000313" key="3">
    <source>
        <dbReference type="Proteomes" id="UP000272729"/>
    </source>
</evidence>
<feature type="compositionally biased region" description="Pro residues" evidence="1">
    <location>
        <begin position="82"/>
        <end position="93"/>
    </location>
</feature>
<reference evidence="2 3" key="1">
    <citation type="submission" date="2018-10" db="EMBL/GenBank/DDBJ databases">
        <title>Sequencing the genomes of 1000 actinobacteria strains.</title>
        <authorList>
            <person name="Klenk H.-P."/>
        </authorList>
    </citation>
    <scope>NUCLEOTIDE SEQUENCE [LARGE SCALE GENOMIC DNA]</scope>
    <source>
        <strain evidence="2 3">DSM 43911</strain>
    </source>
</reference>
<organism evidence="2 3">
    <name type="scientific">Saccharothrix variisporea</name>
    <dbReference type="NCBI Taxonomy" id="543527"/>
    <lineage>
        <taxon>Bacteria</taxon>
        <taxon>Bacillati</taxon>
        <taxon>Actinomycetota</taxon>
        <taxon>Actinomycetes</taxon>
        <taxon>Pseudonocardiales</taxon>
        <taxon>Pseudonocardiaceae</taxon>
        <taxon>Saccharothrix</taxon>
    </lineage>
</organism>
<sequence length="110" mass="11241">MTAGTNRKRVAEVEGAELADEQAVTLTATTPKTKPAGKAKKGEKAGADKGKHRAGGGSDPEGGPYTSYSQPVDAPAEDPAEPEPQPEPQPQPVGPEGGPYTSYAVPTTTK</sequence>
<dbReference type="Proteomes" id="UP000272729">
    <property type="component" value="Unassembled WGS sequence"/>
</dbReference>
<gene>
    <name evidence="2" type="ORF">DFJ66_6197</name>
</gene>
<protein>
    <submittedName>
        <fullName evidence="2">Uncharacterized protein</fullName>
    </submittedName>
</protein>
<keyword evidence="3" id="KW-1185">Reference proteome</keyword>
<dbReference type="AlphaFoldDB" id="A0A495XKD0"/>
<accession>A0A495XKD0</accession>
<dbReference type="EMBL" id="RBXR01000001">
    <property type="protein sequence ID" value="RKT72873.1"/>
    <property type="molecule type" value="Genomic_DNA"/>
</dbReference>
<name>A0A495XKD0_9PSEU</name>
<proteinExistence type="predicted"/>
<dbReference type="RefSeq" id="WP_121226237.1">
    <property type="nucleotide sequence ID" value="NZ_JBIUBA010000024.1"/>
</dbReference>
<feature type="compositionally biased region" description="Basic and acidic residues" evidence="1">
    <location>
        <begin position="40"/>
        <end position="49"/>
    </location>
</feature>
<comment type="caution">
    <text evidence="2">The sequence shown here is derived from an EMBL/GenBank/DDBJ whole genome shotgun (WGS) entry which is preliminary data.</text>
</comment>
<evidence type="ECO:0000256" key="1">
    <source>
        <dbReference type="SAM" id="MobiDB-lite"/>
    </source>
</evidence>
<evidence type="ECO:0000313" key="2">
    <source>
        <dbReference type="EMBL" id="RKT72873.1"/>
    </source>
</evidence>